<dbReference type="EMBL" id="CP047591">
    <property type="protein sequence ID" value="QHI73700.1"/>
    <property type="molecule type" value="Genomic_DNA"/>
</dbReference>
<evidence type="ECO:0000313" key="2">
    <source>
        <dbReference type="EMBL" id="QHI73700.1"/>
    </source>
</evidence>
<proteinExistence type="predicted"/>
<organism evidence="2 3">
    <name type="scientific">Aminipila terrae</name>
    <dbReference type="NCBI Taxonomy" id="2697030"/>
    <lineage>
        <taxon>Bacteria</taxon>
        <taxon>Bacillati</taxon>
        <taxon>Bacillota</taxon>
        <taxon>Clostridia</taxon>
        <taxon>Peptostreptococcales</taxon>
        <taxon>Anaerovoracaceae</taxon>
        <taxon>Aminipila</taxon>
    </lineage>
</organism>
<name>A0A6P1MG76_9FIRM</name>
<dbReference type="Pfam" id="PF09548">
    <property type="entry name" value="Spore_III_AB"/>
    <property type="match status" value="1"/>
</dbReference>
<sequence length="173" mass="19240">MLKIILNTLIFIICCAIGYFKAQDYQCRVTNLQSFLDGLKNLEDEILYRKTPLPEALAIVSAEKANHGAKNLFSQVSMDLKGKNNCSFIESWIKYSNELGDSCSFTAEDIYAINELGKGLGGTDVYGQSAVIQRSYKQLENQLKDAVQENNTKGKMYKNLGIAIGLTLVIILL</sequence>
<protein>
    <recommendedName>
        <fullName evidence="4">Stage III sporulation protein AB</fullName>
    </recommendedName>
</protein>
<feature type="coiled-coil region" evidence="1">
    <location>
        <begin position="129"/>
        <end position="156"/>
    </location>
</feature>
<evidence type="ECO:0000313" key="3">
    <source>
        <dbReference type="Proteomes" id="UP000463883"/>
    </source>
</evidence>
<dbReference type="AlphaFoldDB" id="A0A6P1MG76"/>
<dbReference type="PIRSF" id="PIRSF021435">
    <property type="entry name" value="SpoIIIAB"/>
    <property type="match status" value="1"/>
</dbReference>
<keyword evidence="1" id="KW-0175">Coiled coil</keyword>
<reference evidence="2 3" key="1">
    <citation type="submission" date="2020-01" db="EMBL/GenBank/DDBJ databases">
        <title>Genomic analysis of Aminipila sp. CBA3637.</title>
        <authorList>
            <person name="Kim Y.B."/>
            <person name="Roh S.W."/>
        </authorList>
    </citation>
    <scope>NUCLEOTIDE SEQUENCE [LARGE SCALE GENOMIC DNA]</scope>
    <source>
        <strain evidence="2 3">CBA3637</strain>
    </source>
</reference>
<dbReference type="InterPro" id="IPR014198">
    <property type="entry name" value="Spore_III_AB"/>
</dbReference>
<dbReference type="RefSeq" id="WP_162363465.1">
    <property type="nucleotide sequence ID" value="NZ_CP047591.1"/>
</dbReference>
<gene>
    <name evidence="2" type="ORF">Ami3637_16120</name>
</gene>
<evidence type="ECO:0008006" key="4">
    <source>
        <dbReference type="Google" id="ProtNLM"/>
    </source>
</evidence>
<evidence type="ECO:0000256" key="1">
    <source>
        <dbReference type="SAM" id="Coils"/>
    </source>
</evidence>
<keyword evidence="3" id="KW-1185">Reference proteome</keyword>
<dbReference type="KEGG" id="amic:Ami3637_16120"/>
<dbReference type="Proteomes" id="UP000463883">
    <property type="component" value="Chromosome"/>
</dbReference>
<accession>A0A6P1MG76</accession>